<dbReference type="EMBL" id="SUNJ01000863">
    <property type="protein sequence ID" value="TPP67283.1"/>
    <property type="molecule type" value="Genomic_DNA"/>
</dbReference>
<dbReference type="PANTHER" id="PTHR22957">
    <property type="entry name" value="TBC1 DOMAIN FAMILY MEMBER GTPASE-ACTIVATING PROTEIN"/>
    <property type="match status" value="1"/>
</dbReference>
<gene>
    <name evidence="4" type="ORF">FGIG_03390</name>
</gene>
<reference evidence="4 5" key="1">
    <citation type="submission" date="2019-04" db="EMBL/GenBank/DDBJ databases">
        <title>Annotation for the trematode Fasciola gigantica.</title>
        <authorList>
            <person name="Choi Y.-J."/>
        </authorList>
    </citation>
    <scope>NUCLEOTIDE SEQUENCE [LARGE SCALE GENOMIC DNA]</scope>
    <source>
        <strain evidence="4">Uganda_cow_1</strain>
    </source>
</reference>
<keyword evidence="5" id="KW-1185">Reference proteome</keyword>
<dbReference type="Pfam" id="PF00566">
    <property type="entry name" value="RabGAP-TBC"/>
    <property type="match status" value="1"/>
</dbReference>
<keyword evidence="2" id="KW-0732">Signal</keyword>
<dbReference type="PROSITE" id="PS50086">
    <property type="entry name" value="TBC_RABGAP"/>
    <property type="match status" value="1"/>
</dbReference>
<dbReference type="Proteomes" id="UP000316759">
    <property type="component" value="Unassembled WGS sequence"/>
</dbReference>
<accession>A0A504Z0G2</accession>
<dbReference type="GO" id="GO:0005096">
    <property type="term" value="F:GTPase activator activity"/>
    <property type="evidence" value="ECO:0007669"/>
    <property type="project" value="UniProtKB-KW"/>
</dbReference>
<dbReference type="PANTHER" id="PTHR22957:SF502">
    <property type="entry name" value="SMALL G PROTEIN SIGNALING MODULATOR 2-RELATED"/>
    <property type="match status" value="1"/>
</dbReference>
<organism evidence="4 5">
    <name type="scientific">Fasciola gigantica</name>
    <name type="common">Giant liver fluke</name>
    <dbReference type="NCBI Taxonomy" id="46835"/>
    <lineage>
        <taxon>Eukaryota</taxon>
        <taxon>Metazoa</taxon>
        <taxon>Spiralia</taxon>
        <taxon>Lophotrochozoa</taxon>
        <taxon>Platyhelminthes</taxon>
        <taxon>Trematoda</taxon>
        <taxon>Digenea</taxon>
        <taxon>Plagiorchiida</taxon>
        <taxon>Echinostomata</taxon>
        <taxon>Echinostomatoidea</taxon>
        <taxon>Fasciolidae</taxon>
        <taxon>Fasciola</taxon>
    </lineage>
</organism>
<feature type="chain" id="PRO_5021373131" evidence="2">
    <location>
        <begin position="20"/>
        <end position="180"/>
    </location>
</feature>
<dbReference type="InterPro" id="IPR000195">
    <property type="entry name" value="Rab-GAP-TBC_dom"/>
</dbReference>
<dbReference type="OrthoDB" id="10264062at2759"/>
<dbReference type="InterPro" id="IPR035969">
    <property type="entry name" value="Rab-GAP_TBC_sf"/>
</dbReference>
<keyword evidence="1" id="KW-0343">GTPase activation</keyword>
<protein>
    <submittedName>
        <fullName evidence="4">Small G protein signaling modulator 1</fullName>
    </submittedName>
</protein>
<evidence type="ECO:0000313" key="5">
    <source>
        <dbReference type="Proteomes" id="UP000316759"/>
    </source>
</evidence>
<sequence length="180" mass="21171">MCDLIAPLLALLLTGQTDQLDVEVQTYSFFVSLMKVRLGKLYCSSTSSVQMDRQFASLRALVQVMDPELNAHIQMYGDFTHFYFCYRWFLLDFKREFKYGDVFRVWETLIAASHLISDRFELFVALALIQYYRDVIIRAQMEFTDILKFFNERAEKHSVEHILDMARKSASEIQSLLMTT</sequence>
<evidence type="ECO:0000256" key="1">
    <source>
        <dbReference type="ARBA" id="ARBA00022468"/>
    </source>
</evidence>
<evidence type="ECO:0000256" key="2">
    <source>
        <dbReference type="SAM" id="SignalP"/>
    </source>
</evidence>
<comment type="caution">
    <text evidence="4">The sequence shown here is derived from an EMBL/GenBank/DDBJ whole genome shotgun (WGS) entry which is preliminary data.</text>
</comment>
<evidence type="ECO:0000259" key="3">
    <source>
        <dbReference type="PROSITE" id="PS50086"/>
    </source>
</evidence>
<proteinExistence type="predicted"/>
<feature type="signal peptide" evidence="2">
    <location>
        <begin position="1"/>
        <end position="19"/>
    </location>
</feature>
<evidence type="ECO:0000313" key="4">
    <source>
        <dbReference type="EMBL" id="TPP67283.1"/>
    </source>
</evidence>
<feature type="domain" description="Rab-GAP TBC" evidence="3">
    <location>
        <begin position="1"/>
        <end position="113"/>
    </location>
</feature>
<dbReference type="AlphaFoldDB" id="A0A504Z0G2"/>
<dbReference type="STRING" id="46835.A0A504Z0G2"/>
<name>A0A504Z0G2_FASGI</name>
<dbReference type="Gene3D" id="1.10.472.80">
    <property type="entry name" value="Ypt/Rab-GAP domain of gyp1p, domain 3"/>
    <property type="match status" value="1"/>
</dbReference>
<dbReference type="SUPFAM" id="SSF47923">
    <property type="entry name" value="Ypt/Rab-GAP domain of gyp1p"/>
    <property type="match status" value="2"/>
</dbReference>